<comment type="caution">
    <text evidence="2">The sequence shown here is derived from an EMBL/GenBank/DDBJ whole genome shotgun (WGS) entry which is preliminary data.</text>
</comment>
<dbReference type="CDD" id="cd02440">
    <property type="entry name" value="AdoMet_MTases"/>
    <property type="match status" value="1"/>
</dbReference>
<dbReference type="InterPro" id="IPR029063">
    <property type="entry name" value="SAM-dependent_MTases_sf"/>
</dbReference>
<protein>
    <submittedName>
        <fullName evidence="2">Methyltransferase</fullName>
    </submittedName>
</protein>
<dbReference type="SUPFAM" id="SSF53335">
    <property type="entry name" value="S-adenosyl-L-methionine-dependent methyltransferases"/>
    <property type="match status" value="1"/>
</dbReference>
<dbReference type="Pfam" id="PF13649">
    <property type="entry name" value="Methyltransf_25"/>
    <property type="match status" value="1"/>
</dbReference>
<dbReference type="RefSeq" id="WP_213518072.1">
    <property type="nucleotide sequence ID" value="NZ_BOSE01000007.1"/>
</dbReference>
<evidence type="ECO:0000313" key="3">
    <source>
        <dbReference type="Proteomes" id="UP000683139"/>
    </source>
</evidence>
<dbReference type="EMBL" id="BOSE01000007">
    <property type="protein sequence ID" value="GIP18077.1"/>
    <property type="molecule type" value="Genomic_DNA"/>
</dbReference>
<evidence type="ECO:0000259" key="1">
    <source>
        <dbReference type="Pfam" id="PF13649"/>
    </source>
</evidence>
<dbReference type="Proteomes" id="UP000683139">
    <property type="component" value="Unassembled WGS sequence"/>
</dbReference>
<proteinExistence type="predicted"/>
<keyword evidence="3" id="KW-1185">Reference proteome</keyword>
<keyword evidence="2" id="KW-0808">Transferase</keyword>
<sequence length="250" mass="28165">MYSHYGELCTEFYDLSKPLGYSTGDVDYYLDRLSNVKGKVLEVGCGSGRVLIPLLQAGVQIDGIDNSCAMLEACRKRCEQLKLNPLLIEGEMHSFSLDARYEAIIIPGGSFQLIEEREKAVAALKQFNKHLVPGGKLILDLFLPTDFNANAISTRTLETPQQEVLVLEDRRIEVNLIEQKTVSLLKYEKWKDGALLQSELQRFAVSWYGLQEFELLLEKAGFHQISQSADYTFGQKVVNANQMITFEATS</sequence>
<dbReference type="InterPro" id="IPR041698">
    <property type="entry name" value="Methyltransf_25"/>
</dbReference>
<gene>
    <name evidence="2" type="ORF">J40TS1_37190</name>
</gene>
<dbReference type="AlphaFoldDB" id="A0A919YP71"/>
<feature type="domain" description="Methyltransferase" evidence="1">
    <location>
        <begin position="40"/>
        <end position="135"/>
    </location>
</feature>
<accession>A0A919YP71</accession>
<dbReference type="Gene3D" id="3.40.50.150">
    <property type="entry name" value="Vaccinia Virus protein VP39"/>
    <property type="match status" value="1"/>
</dbReference>
<organism evidence="2 3">
    <name type="scientific">Paenibacillus montaniterrae</name>
    <dbReference type="NCBI Taxonomy" id="429341"/>
    <lineage>
        <taxon>Bacteria</taxon>
        <taxon>Bacillati</taxon>
        <taxon>Bacillota</taxon>
        <taxon>Bacilli</taxon>
        <taxon>Bacillales</taxon>
        <taxon>Paenibacillaceae</taxon>
        <taxon>Paenibacillus</taxon>
    </lineage>
</organism>
<dbReference type="GO" id="GO:0032259">
    <property type="term" value="P:methylation"/>
    <property type="evidence" value="ECO:0007669"/>
    <property type="project" value="UniProtKB-KW"/>
</dbReference>
<dbReference type="Gene3D" id="2.20.130.10">
    <property type="entry name" value="CAC2371-like domains"/>
    <property type="match status" value="1"/>
</dbReference>
<evidence type="ECO:0000313" key="2">
    <source>
        <dbReference type="EMBL" id="GIP18077.1"/>
    </source>
</evidence>
<dbReference type="GO" id="GO:0008168">
    <property type="term" value="F:methyltransferase activity"/>
    <property type="evidence" value="ECO:0007669"/>
    <property type="project" value="UniProtKB-KW"/>
</dbReference>
<keyword evidence="2" id="KW-0489">Methyltransferase</keyword>
<name>A0A919YP71_9BACL</name>
<reference evidence="2" key="1">
    <citation type="submission" date="2021-03" db="EMBL/GenBank/DDBJ databases">
        <title>Antimicrobial resistance genes in bacteria isolated from Japanese honey, and their potential for conferring macrolide and lincosamide resistance in the American foulbrood pathogen Paenibacillus larvae.</title>
        <authorList>
            <person name="Okamoto M."/>
            <person name="Kumagai M."/>
            <person name="Kanamori H."/>
            <person name="Takamatsu D."/>
        </authorList>
    </citation>
    <scope>NUCLEOTIDE SEQUENCE</scope>
    <source>
        <strain evidence="2">J40TS1</strain>
    </source>
</reference>